<evidence type="ECO:0008006" key="3">
    <source>
        <dbReference type="Google" id="ProtNLM"/>
    </source>
</evidence>
<evidence type="ECO:0000313" key="2">
    <source>
        <dbReference type="Proteomes" id="UP000058012"/>
    </source>
</evidence>
<gene>
    <name evidence="1" type="ORF">AQZ52_12590</name>
</gene>
<name>A0A124JUQ0_9SPHN</name>
<proteinExistence type="predicted"/>
<evidence type="ECO:0000313" key="1">
    <source>
        <dbReference type="EMBL" id="KUR71465.1"/>
    </source>
</evidence>
<keyword evidence="2" id="KW-1185">Reference proteome</keyword>
<comment type="caution">
    <text evidence="1">The sequence shown here is derived from an EMBL/GenBank/DDBJ whole genome shotgun (WGS) entry which is preliminary data.</text>
</comment>
<sequence length="178" mass="19473">MIAWADQAQRIGLPFNRHWTVHYERAGIAEIDAARFIGRLLKLAGDYARRHNGNFAVMWVRENGDGKGGHVHILLHLPASLALRGRTAHWVRLAGGKCCARVSRVRSIGHALKSADNGGEHYRHNVDKVLAYVMKGADADAGAALGLARYGERGNVVGKRCGRTQNIGMAANARLYSE</sequence>
<dbReference type="EMBL" id="LLZS01000007">
    <property type="protein sequence ID" value="KUR71465.1"/>
    <property type="molecule type" value="Genomic_DNA"/>
</dbReference>
<dbReference type="STRING" id="1117702.AQZ52_12590"/>
<dbReference type="Proteomes" id="UP000058012">
    <property type="component" value="Unassembled WGS sequence"/>
</dbReference>
<protein>
    <recommendedName>
        <fullName evidence="3">Inovirus Gp2 family protein</fullName>
    </recommendedName>
</protein>
<reference evidence="1 2" key="1">
    <citation type="submission" date="2015-10" db="EMBL/GenBank/DDBJ databases">
        <title>Draft genome sequence of Novosphingobium fuchskuhlense DSM 25065 isolated from a surface water sample of the southwest basin of Lake Grosse Fuchskuhle.</title>
        <authorList>
            <person name="Ruckert C."/>
            <person name="Winkler A."/>
            <person name="Glaeser J."/>
            <person name="Grossart H.-P."/>
            <person name="Kalinowski J."/>
            <person name="Glaeser S."/>
        </authorList>
    </citation>
    <scope>NUCLEOTIDE SEQUENCE [LARGE SCALE GENOMIC DNA]</scope>
    <source>
        <strain evidence="1 2">FNE08-7</strain>
    </source>
</reference>
<dbReference type="AlphaFoldDB" id="A0A124JUQ0"/>
<organism evidence="1 2">
    <name type="scientific">Novosphingobium fuchskuhlense</name>
    <dbReference type="NCBI Taxonomy" id="1117702"/>
    <lineage>
        <taxon>Bacteria</taxon>
        <taxon>Pseudomonadati</taxon>
        <taxon>Pseudomonadota</taxon>
        <taxon>Alphaproteobacteria</taxon>
        <taxon>Sphingomonadales</taxon>
        <taxon>Sphingomonadaceae</taxon>
        <taxon>Novosphingobium</taxon>
    </lineage>
</organism>
<accession>A0A124JUQ0</accession>